<reference evidence="1 2" key="1">
    <citation type="submission" date="2017-02" db="EMBL/GenBank/DDBJ databases">
        <authorList>
            <person name="Peterson S.W."/>
        </authorList>
    </citation>
    <scope>NUCLEOTIDE SEQUENCE [LARGE SCALE GENOMIC DNA]</scope>
    <source>
        <strain evidence="1 2">DSM 22899</strain>
    </source>
</reference>
<organism evidence="1 2">
    <name type="scientific">Parapedobacter luteus</name>
    <dbReference type="NCBI Taxonomy" id="623280"/>
    <lineage>
        <taxon>Bacteria</taxon>
        <taxon>Pseudomonadati</taxon>
        <taxon>Bacteroidota</taxon>
        <taxon>Sphingobacteriia</taxon>
        <taxon>Sphingobacteriales</taxon>
        <taxon>Sphingobacteriaceae</taxon>
        <taxon>Parapedobacter</taxon>
    </lineage>
</organism>
<dbReference type="AlphaFoldDB" id="A0A1T5FEJ5"/>
<keyword evidence="2" id="KW-1185">Reference proteome</keyword>
<gene>
    <name evidence="1" type="ORF">SAMN05660226_03947</name>
</gene>
<dbReference type="EMBL" id="FUYS01000015">
    <property type="protein sequence ID" value="SKB94600.1"/>
    <property type="molecule type" value="Genomic_DNA"/>
</dbReference>
<proteinExistence type="predicted"/>
<protein>
    <submittedName>
        <fullName evidence="1">Uncharacterized protein</fullName>
    </submittedName>
</protein>
<sequence>MNDYYYPKKRIPLRIYISDIVSQAHKLLVCGTIRLFPSLNRDPAHNTSSYLILKVD</sequence>
<name>A0A1T5FEJ5_9SPHI</name>
<evidence type="ECO:0000313" key="2">
    <source>
        <dbReference type="Proteomes" id="UP000190541"/>
    </source>
</evidence>
<dbReference type="Proteomes" id="UP000190541">
    <property type="component" value="Unassembled WGS sequence"/>
</dbReference>
<dbReference type="STRING" id="623280.SAMN05660226_03947"/>
<accession>A0A1T5FEJ5</accession>
<evidence type="ECO:0000313" key="1">
    <source>
        <dbReference type="EMBL" id="SKB94600.1"/>
    </source>
</evidence>